<proteinExistence type="predicted"/>
<name>A0A0F9E3K2_9ZZZZ</name>
<accession>A0A0F9E3K2</accession>
<gene>
    <name evidence="1" type="ORF">LCGC14_2202630</name>
</gene>
<sequence>MKKIVPILLVLATLAGIATANLGERHIYDRAGANFKLLASRDPNNWWDDVNDVYTMNGLLDVVDVNATGTFDVNDVNVTGDFFLSGFTEGSVLFIGVDSNVAEDNTNFTWTDATDTLDVNGMTISGTRPIGLDLSSGTFATASIKLPAGTIQSTGDLVFQPTVDSTTAWQWLDADGGTPVLNIDTTNERVGIGIVSPETDFHIKNSAGIAQLLLQSLATSDATIRIRNGSSSKWTFGNDASNDEFIISTGSILGTPKLTILQNGKTGIGTGANAPNAPLEVKGAKPAGNVGGFQSGMLHVTGSGTAEFSNSVITGHSAYNTNTQLWYLGSTSSSNKDIAFINRQNAPMHFYTNNTSRMTIESNGDMSLFNGAERRYYDVGNSNYVGFKAPSLTANQIWVLPIADGDPGSVLTTDGFGT</sequence>
<feature type="non-terminal residue" evidence="1">
    <location>
        <position position="418"/>
    </location>
</feature>
<dbReference type="AlphaFoldDB" id="A0A0F9E3K2"/>
<comment type="caution">
    <text evidence="1">The sequence shown here is derived from an EMBL/GenBank/DDBJ whole genome shotgun (WGS) entry which is preliminary data.</text>
</comment>
<dbReference type="EMBL" id="LAZR01029058">
    <property type="protein sequence ID" value="KKL60706.1"/>
    <property type="molecule type" value="Genomic_DNA"/>
</dbReference>
<evidence type="ECO:0000313" key="1">
    <source>
        <dbReference type="EMBL" id="KKL60706.1"/>
    </source>
</evidence>
<protein>
    <submittedName>
        <fullName evidence="1">Uncharacterized protein</fullName>
    </submittedName>
</protein>
<organism evidence="1">
    <name type="scientific">marine sediment metagenome</name>
    <dbReference type="NCBI Taxonomy" id="412755"/>
    <lineage>
        <taxon>unclassified sequences</taxon>
        <taxon>metagenomes</taxon>
        <taxon>ecological metagenomes</taxon>
    </lineage>
</organism>
<reference evidence="1" key="1">
    <citation type="journal article" date="2015" name="Nature">
        <title>Complex archaea that bridge the gap between prokaryotes and eukaryotes.</title>
        <authorList>
            <person name="Spang A."/>
            <person name="Saw J.H."/>
            <person name="Jorgensen S.L."/>
            <person name="Zaremba-Niedzwiedzka K."/>
            <person name="Martijn J."/>
            <person name="Lind A.E."/>
            <person name="van Eijk R."/>
            <person name="Schleper C."/>
            <person name="Guy L."/>
            <person name="Ettema T.J."/>
        </authorList>
    </citation>
    <scope>NUCLEOTIDE SEQUENCE</scope>
</reference>